<comment type="caution">
    <text evidence="2">The sequence shown here is derived from an EMBL/GenBank/DDBJ whole genome shotgun (WGS) entry which is preliminary data.</text>
</comment>
<evidence type="ECO:0000313" key="2">
    <source>
        <dbReference type="EMBL" id="KAK9187600.1"/>
    </source>
</evidence>
<sequence length="125" mass="13691">MGRDSNRFQEGNNRDGSRFSILNNEGVLEDDMSSSNDERANISLTTRSNPLFIPPADNGRVSGTNPLSDPPDTGEHDLGNISDEYDDSDYTADSVEEEDVSLDSTGSLVEDEEMCVEQQVESPTQ</sequence>
<protein>
    <submittedName>
        <fullName evidence="2">Uncharacterized protein</fullName>
    </submittedName>
</protein>
<dbReference type="Proteomes" id="UP001428341">
    <property type="component" value="Unassembled WGS sequence"/>
</dbReference>
<organism evidence="2 3">
    <name type="scientific">Citrus x changshan-huyou</name>
    <dbReference type="NCBI Taxonomy" id="2935761"/>
    <lineage>
        <taxon>Eukaryota</taxon>
        <taxon>Viridiplantae</taxon>
        <taxon>Streptophyta</taxon>
        <taxon>Embryophyta</taxon>
        <taxon>Tracheophyta</taxon>
        <taxon>Spermatophyta</taxon>
        <taxon>Magnoliopsida</taxon>
        <taxon>eudicotyledons</taxon>
        <taxon>Gunneridae</taxon>
        <taxon>Pentapetalae</taxon>
        <taxon>rosids</taxon>
        <taxon>malvids</taxon>
        <taxon>Sapindales</taxon>
        <taxon>Rutaceae</taxon>
        <taxon>Aurantioideae</taxon>
        <taxon>Citrus</taxon>
    </lineage>
</organism>
<feature type="compositionally biased region" description="Acidic residues" evidence="1">
    <location>
        <begin position="83"/>
        <end position="101"/>
    </location>
</feature>
<name>A0AAP0LXT2_9ROSI</name>
<dbReference type="AlphaFoldDB" id="A0AAP0LXT2"/>
<evidence type="ECO:0000313" key="3">
    <source>
        <dbReference type="Proteomes" id="UP001428341"/>
    </source>
</evidence>
<gene>
    <name evidence="2" type="ORF">WN944_018998</name>
</gene>
<feature type="compositionally biased region" description="Basic and acidic residues" evidence="1">
    <location>
        <begin position="1"/>
        <end position="17"/>
    </location>
</feature>
<accession>A0AAP0LXT2</accession>
<dbReference type="EMBL" id="JBCGBO010000007">
    <property type="protein sequence ID" value="KAK9187600.1"/>
    <property type="molecule type" value="Genomic_DNA"/>
</dbReference>
<proteinExistence type="predicted"/>
<keyword evidence="3" id="KW-1185">Reference proteome</keyword>
<feature type="region of interest" description="Disordered" evidence="1">
    <location>
        <begin position="1"/>
        <end position="125"/>
    </location>
</feature>
<reference evidence="2 3" key="1">
    <citation type="submission" date="2024-05" db="EMBL/GenBank/DDBJ databases">
        <title>Haplotype-resolved chromosome-level genome assembly of Huyou (Citrus changshanensis).</title>
        <authorList>
            <person name="Miao C."/>
            <person name="Chen W."/>
            <person name="Wu Y."/>
            <person name="Wang L."/>
            <person name="Zhao S."/>
            <person name="Grierson D."/>
            <person name="Xu C."/>
            <person name="Chen K."/>
        </authorList>
    </citation>
    <scope>NUCLEOTIDE SEQUENCE [LARGE SCALE GENOMIC DNA]</scope>
    <source>
        <strain evidence="2">01-14</strain>
        <tissue evidence="2">Leaf</tissue>
    </source>
</reference>
<evidence type="ECO:0000256" key="1">
    <source>
        <dbReference type="SAM" id="MobiDB-lite"/>
    </source>
</evidence>